<name>A0A1G8CF60_9VIBR</name>
<dbReference type="STRING" id="861298.SAMN04488136_11624"/>
<reference evidence="1 2" key="1">
    <citation type="submission" date="2016-10" db="EMBL/GenBank/DDBJ databases">
        <authorList>
            <person name="de Groot N.N."/>
        </authorList>
    </citation>
    <scope>NUCLEOTIDE SEQUENCE [LARGE SCALE GENOMIC DNA]</scope>
    <source>
        <strain evidence="1 2">CGMCC 1.10228</strain>
    </source>
</reference>
<dbReference type="EMBL" id="FNDD01000016">
    <property type="protein sequence ID" value="SDH43823.1"/>
    <property type="molecule type" value="Genomic_DNA"/>
</dbReference>
<gene>
    <name evidence="1" type="ORF">SAMN04488136_11624</name>
</gene>
<proteinExistence type="predicted"/>
<keyword evidence="2" id="KW-1185">Reference proteome</keyword>
<organism evidence="1 2">
    <name type="scientific">Vibrio xiamenensis</name>
    <dbReference type="NCBI Taxonomy" id="861298"/>
    <lineage>
        <taxon>Bacteria</taxon>
        <taxon>Pseudomonadati</taxon>
        <taxon>Pseudomonadota</taxon>
        <taxon>Gammaproteobacteria</taxon>
        <taxon>Vibrionales</taxon>
        <taxon>Vibrionaceae</taxon>
        <taxon>Vibrio</taxon>
    </lineage>
</organism>
<evidence type="ECO:0000313" key="2">
    <source>
        <dbReference type="Proteomes" id="UP000198854"/>
    </source>
</evidence>
<dbReference type="AlphaFoldDB" id="A0A1G8CF60"/>
<protein>
    <recommendedName>
        <fullName evidence="3">HEPN domain-containing protein</fullName>
    </recommendedName>
</protein>
<dbReference type="RefSeq" id="WP_093274929.1">
    <property type="nucleotide sequence ID" value="NZ_FNDD01000016.1"/>
</dbReference>
<dbReference type="Proteomes" id="UP000198854">
    <property type="component" value="Unassembled WGS sequence"/>
</dbReference>
<dbReference type="OrthoDB" id="5904373at2"/>
<evidence type="ECO:0008006" key="3">
    <source>
        <dbReference type="Google" id="ProtNLM"/>
    </source>
</evidence>
<evidence type="ECO:0000313" key="1">
    <source>
        <dbReference type="EMBL" id="SDH43823.1"/>
    </source>
</evidence>
<accession>A0A1G8CF60</accession>
<sequence>MGIAISKNIVDFGLYTYGKDYYDAAKVLKGQVSSSIPYHIMLALAVECFLKSIRTEVEWHSRVANKVRHTKREHDHAKIFHKLEVNFPDDAAFLETKYAETYYRSFKEDLKLNKDVFSLRRYPYSAKGEIPRMPIPETAEELLFGMQYKNDIAVYETQLEDVAEFLHSILGPYFS</sequence>